<comment type="pathway">
    <text evidence="1">Quinol/quinone metabolism; menaquinone biosynthesis.</text>
</comment>
<evidence type="ECO:0000256" key="1">
    <source>
        <dbReference type="ARBA" id="ARBA00004863"/>
    </source>
</evidence>
<dbReference type="Gene3D" id="3.40.190.10">
    <property type="entry name" value="Periplasmic binding protein-like II"/>
    <property type="match status" value="2"/>
</dbReference>
<dbReference type="PANTHER" id="PTHR30024:SF46">
    <property type="entry name" value="ABC TRANSPORTER, SUBSTRATE-BINDING LIPOPROTEIN"/>
    <property type="match status" value="1"/>
</dbReference>
<dbReference type="OrthoDB" id="9814375at2"/>
<dbReference type="InterPro" id="IPR003773">
    <property type="entry name" value="Menaquinone_biosynth"/>
</dbReference>
<dbReference type="UniPathway" id="UPA00079"/>
<proteinExistence type="predicted"/>
<keyword evidence="6" id="KW-1185">Reference proteome</keyword>
<dbReference type="EMBL" id="CP016786">
    <property type="protein sequence ID" value="ASW44358.1"/>
    <property type="molecule type" value="Genomic_DNA"/>
</dbReference>
<dbReference type="Proteomes" id="UP000264883">
    <property type="component" value="Chromosome"/>
</dbReference>
<feature type="signal peptide" evidence="4">
    <location>
        <begin position="1"/>
        <end position="29"/>
    </location>
</feature>
<dbReference type="SUPFAM" id="SSF53850">
    <property type="entry name" value="Periplasmic binding protein-like II"/>
    <property type="match status" value="1"/>
</dbReference>
<protein>
    <submittedName>
        <fullName evidence="5">ABC transporter substrate-binding protein</fullName>
    </submittedName>
</protein>
<dbReference type="PIRSF" id="PIRSF027386">
    <property type="entry name" value="UCP027386_ABC_sbc_TM0202"/>
    <property type="match status" value="1"/>
</dbReference>
<dbReference type="PANTHER" id="PTHR30024">
    <property type="entry name" value="ALIPHATIC SULFONATES-BINDING PROTEIN-RELATED"/>
    <property type="match status" value="1"/>
</dbReference>
<evidence type="ECO:0000256" key="3">
    <source>
        <dbReference type="ARBA" id="ARBA00023239"/>
    </source>
</evidence>
<accession>A0A343JFQ0</accession>
<evidence type="ECO:0000256" key="2">
    <source>
        <dbReference type="ARBA" id="ARBA00022428"/>
    </source>
</evidence>
<keyword evidence="3" id="KW-0456">Lyase</keyword>
<dbReference type="Pfam" id="PF02621">
    <property type="entry name" value="VitK2_biosynth"/>
    <property type="match status" value="1"/>
</dbReference>
<dbReference type="AlphaFoldDB" id="A0A343JFQ0"/>
<dbReference type="PROSITE" id="PS51257">
    <property type="entry name" value="PROKAR_LIPOPROTEIN"/>
    <property type="match status" value="1"/>
</dbReference>
<evidence type="ECO:0000313" key="5">
    <source>
        <dbReference type="EMBL" id="ASW44358.1"/>
    </source>
</evidence>
<keyword evidence="2" id="KW-0474">Menaquinone biosynthesis</keyword>
<organism evidence="5 6">
    <name type="scientific">Clostridium isatidis</name>
    <dbReference type="NCBI Taxonomy" id="182773"/>
    <lineage>
        <taxon>Bacteria</taxon>
        <taxon>Bacillati</taxon>
        <taxon>Bacillota</taxon>
        <taxon>Clostridia</taxon>
        <taxon>Eubacteriales</taxon>
        <taxon>Clostridiaceae</taxon>
        <taxon>Clostridium</taxon>
    </lineage>
</organism>
<reference evidence="5 6" key="1">
    <citation type="submission" date="2016-08" db="EMBL/GenBank/DDBJ databases">
        <title>Complete Genome Sequence Of The Indigo Reducing Clostridium isatidis DSM15098.</title>
        <authorList>
            <person name="Little G.T."/>
            <person name="Minton N.P."/>
        </authorList>
    </citation>
    <scope>NUCLEOTIDE SEQUENCE [LARGE SCALE GENOMIC DNA]</scope>
    <source>
        <strain evidence="5 6">DSM 15098</strain>
    </source>
</reference>
<gene>
    <name evidence="5" type="ORF">BEN51_13230</name>
</gene>
<evidence type="ECO:0000313" key="6">
    <source>
        <dbReference type="Proteomes" id="UP000264883"/>
    </source>
</evidence>
<feature type="chain" id="PRO_5016632871" evidence="4">
    <location>
        <begin position="30"/>
        <end position="331"/>
    </location>
</feature>
<dbReference type="RefSeq" id="WP_119866482.1">
    <property type="nucleotide sequence ID" value="NZ_CP016786.1"/>
</dbReference>
<keyword evidence="4" id="KW-0732">Signal</keyword>
<name>A0A343JFQ0_9CLOT</name>
<dbReference type="KEGG" id="cia:BEN51_13230"/>
<evidence type="ECO:0000256" key="4">
    <source>
        <dbReference type="SAM" id="SignalP"/>
    </source>
</evidence>
<dbReference type="InterPro" id="IPR027024">
    <property type="entry name" value="UCP027386_ABC_sbc_TM0202"/>
</dbReference>
<dbReference type="GO" id="GO:0009234">
    <property type="term" value="P:menaquinone biosynthetic process"/>
    <property type="evidence" value="ECO:0007669"/>
    <property type="project" value="UniProtKB-UniPathway"/>
</dbReference>
<dbReference type="GO" id="GO:0016829">
    <property type="term" value="F:lyase activity"/>
    <property type="evidence" value="ECO:0007669"/>
    <property type="project" value="UniProtKB-KW"/>
</dbReference>
<sequence length="331" mass="36628">MKKKLMQIITMAMTLFVFTGCGSSTNEEADNIPKEDREIKVIVPDGLPSMAMAKMIKENPEIIDGYNVSYSIEKTAENVVSGVLKGEVDIAVVPSNVAATQYNKNAGYKIVATTGWGAFYLISLDGEKAIDDLKGEAIYNIGKGLTPDIVTKSILKDTEYDIEADFNFSYVNGVTELAPMILAGKTKYAVVPEPAFSQISSKKPELKVVMDLNEEWKNNNSSDYGFPQATIIVKEDLIENDSKFIDVFLDKVEESTIFANENREELANYCEEIGVSADKSIISKAIDKANIKFVKISDSKDEYKTYFNKLNDFDPVTIGGKVPDEGVFMEK</sequence>